<dbReference type="EMBL" id="JACNLK010000038">
    <property type="protein sequence ID" value="MBC8208416.1"/>
    <property type="molecule type" value="Genomic_DNA"/>
</dbReference>
<gene>
    <name evidence="1" type="ORF">H8E79_04515</name>
</gene>
<reference evidence="1 2" key="1">
    <citation type="submission" date="2020-08" db="EMBL/GenBank/DDBJ databases">
        <title>Bridging the membrane lipid divide: bacteria of the FCB group superphylum have the potential to synthesize archaeal ether lipids.</title>
        <authorList>
            <person name="Villanueva L."/>
            <person name="Von Meijenfeldt F.A.B."/>
            <person name="Westbye A.B."/>
            <person name="Yadav S."/>
            <person name="Hopmans E.C."/>
            <person name="Dutilh B.E."/>
            <person name="Sinninghe Damste J.S."/>
        </authorList>
    </citation>
    <scope>NUCLEOTIDE SEQUENCE [LARGE SCALE GENOMIC DNA]</scope>
    <source>
        <strain evidence="1">NIOZ-UU81</strain>
    </source>
</reference>
<comment type="caution">
    <text evidence="1">The sequence shown here is derived from an EMBL/GenBank/DDBJ whole genome shotgun (WGS) entry which is preliminary data.</text>
</comment>
<evidence type="ECO:0000313" key="1">
    <source>
        <dbReference type="EMBL" id="MBC8208416.1"/>
    </source>
</evidence>
<sequence length="230" mass="25930">MLREQEATAEREEIALYIRYGVVEDELPQALEILERYGSDFFGLTLLRFYYTGLPDPHGEALRRIVLITHREDLFLFALSSSNYTYLCLVDSQQQAVWLGEFSSGVVDPELLDFFGFKDVEAFRAFCPDLSICPDYQPISSAASEYCPSCFVKAGEVHHFGCPVEICPWCDAQLSHCACRFEHLGVEALDDEEQLEQLEQLLNAKGRIPFAREHAPSFPAAGSDDSEPAD</sequence>
<proteinExistence type="predicted"/>
<accession>A0A8J6T9D7</accession>
<dbReference type="Proteomes" id="UP000599024">
    <property type="component" value="Unassembled WGS sequence"/>
</dbReference>
<protein>
    <submittedName>
        <fullName evidence="1">Uncharacterized protein</fullName>
    </submittedName>
</protein>
<organism evidence="1 2">
    <name type="scientific">Candidatus Desulfatifera sulfidica</name>
    <dbReference type="NCBI Taxonomy" id="2841691"/>
    <lineage>
        <taxon>Bacteria</taxon>
        <taxon>Pseudomonadati</taxon>
        <taxon>Thermodesulfobacteriota</taxon>
        <taxon>Desulfobulbia</taxon>
        <taxon>Desulfobulbales</taxon>
        <taxon>Desulfobulbaceae</taxon>
        <taxon>Candidatus Desulfatifera</taxon>
    </lineage>
</organism>
<dbReference type="AlphaFoldDB" id="A0A8J6T9D7"/>
<name>A0A8J6T9D7_9BACT</name>
<evidence type="ECO:0000313" key="2">
    <source>
        <dbReference type="Proteomes" id="UP000599024"/>
    </source>
</evidence>